<organism evidence="10 11">
    <name type="scientific">Sphingobacterium alkalisoli</name>
    <dbReference type="NCBI Taxonomy" id="1874115"/>
    <lineage>
        <taxon>Bacteria</taxon>
        <taxon>Pseudomonadati</taxon>
        <taxon>Bacteroidota</taxon>
        <taxon>Sphingobacteriia</taxon>
        <taxon>Sphingobacteriales</taxon>
        <taxon>Sphingobacteriaceae</taxon>
        <taxon>Sphingobacterium</taxon>
    </lineage>
</organism>
<feature type="transmembrane region" description="Helical" evidence="8">
    <location>
        <begin position="12"/>
        <end position="32"/>
    </location>
</feature>
<feature type="transmembrane region" description="Helical" evidence="8">
    <location>
        <begin position="184"/>
        <end position="205"/>
    </location>
</feature>
<protein>
    <submittedName>
        <fullName evidence="10">Glycosyltransferase family 39 protein</fullName>
    </submittedName>
</protein>
<dbReference type="GO" id="GO:0005886">
    <property type="term" value="C:plasma membrane"/>
    <property type="evidence" value="ECO:0007669"/>
    <property type="project" value="UniProtKB-SubCell"/>
</dbReference>
<evidence type="ECO:0000256" key="1">
    <source>
        <dbReference type="ARBA" id="ARBA00004651"/>
    </source>
</evidence>
<keyword evidence="3" id="KW-0328">Glycosyltransferase</keyword>
<keyword evidence="5 8" id="KW-0812">Transmembrane</keyword>
<gene>
    <name evidence="10" type="ORF">FAZ19_20410</name>
</gene>
<evidence type="ECO:0000256" key="2">
    <source>
        <dbReference type="ARBA" id="ARBA00022475"/>
    </source>
</evidence>
<feature type="transmembrane region" description="Helical" evidence="8">
    <location>
        <begin position="290"/>
        <end position="308"/>
    </location>
</feature>
<feature type="transmembrane region" description="Helical" evidence="8">
    <location>
        <begin position="226"/>
        <end position="249"/>
    </location>
</feature>
<keyword evidence="4 10" id="KW-0808">Transferase</keyword>
<feature type="transmembrane region" description="Helical" evidence="8">
    <location>
        <begin position="151"/>
        <end position="172"/>
    </location>
</feature>
<feature type="transmembrane region" description="Helical" evidence="8">
    <location>
        <begin position="314"/>
        <end position="334"/>
    </location>
</feature>
<comment type="subcellular location">
    <subcellularLocation>
        <location evidence="1">Cell membrane</location>
        <topology evidence="1">Multi-pass membrane protein</topology>
    </subcellularLocation>
</comment>
<name>A0A4U0GTY1_9SPHI</name>
<dbReference type="AlphaFoldDB" id="A0A4U0GTY1"/>
<dbReference type="OrthoDB" id="9813729at2"/>
<dbReference type="Pfam" id="PF13231">
    <property type="entry name" value="PMT_2"/>
    <property type="match status" value="1"/>
</dbReference>
<evidence type="ECO:0000313" key="11">
    <source>
        <dbReference type="Proteomes" id="UP000309872"/>
    </source>
</evidence>
<dbReference type="InterPro" id="IPR050297">
    <property type="entry name" value="LipidA_mod_glycosyltrf_83"/>
</dbReference>
<feature type="transmembrane region" description="Helical" evidence="8">
    <location>
        <begin position="123"/>
        <end position="139"/>
    </location>
</feature>
<comment type="caution">
    <text evidence="10">The sequence shown here is derived from an EMBL/GenBank/DDBJ whole genome shotgun (WGS) entry which is preliminary data.</text>
</comment>
<dbReference type="PANTHER" id="PTHR33908">
    <property type="entry name" value="MANNOSYLTRANSFERASE YKCB-RELATED"/>
    <property type="match status" value="1"/>
</dbReference>
<evidence type="ECO:0000259" key="9">
    <source>
        <dbReference type="Pfam" id="PF13231"/>
    </source>
</evidence>
<feature type="transmembrane region" description="Helical" evidence="8">
    <location>
        <begin position="261"/>
        <end position="278"/>
    </location>
</feature>
<reference evidence="10 11" key="1">
    <citation type="submission" date="2019-04" db="EMBL/GenBank/DDBJ databases">
        <title>Sphingobacterium olei sp. nov., isolated from oil-contaminated soil.</title>
        <authorList>
            <person name="Liu B."/>
        </authorList>
    </citation>
    <scope>NUCLEOTIDE SEQUENCE [LARGE SCALE GENOMIC DNA]</scope>
    <source>
        <strain evidence="10 11">Y3L14</strain>
    </source>
</reference>
<accession>A0A4U0GTY1</accession>
<sequence length="571" mass="67948">MASFIKNFKIQHFLLFWLFINLIQGTFMELHVDEAYYWIYNKFLDWGYYDHPPMVAVFIKVGTFFTQSALGVRIISIFSNVCAIYFLWQIVKPYTENVWLFACLYCSFVIFHVYGFINSPDSPLLFFAILYFYFLKGYLKEQHFNIKTVLCLSLVITGMLYSKYHGILLLFFTILADWKLLKRSSFWCIVLLSLALYLPHILWQIKNDYPSIQFHVFERNAREYKISFTLDYLLSLILVVGPLSGWYLYYRFFSLKNEDTFLRILKFVFWGFLVFFFLSSFKSRVQAQWVLLAYIPLFIVGYIALARYQIPKWFYTLLYITVALIMVIRLALVVPIPALQKIKAVNVYWGHADLASQIKEKAKGRYLIFDNGFQDASSYNFYTNTLTALSYNPRTYRKTQYDYWPIEDSLRNKNTYFVRPYSFETLEQDTIESKLRGTWYGINIDTVRLYQKVEISCDNLPDTIQQGKKYHIRLSITNPYEEEITFDNTGRKWPLFFEYGYTKYVYESGEFFEFDEGYHVLKIAPKQTKHIQVTITAPSELGKRLIMFSLRTDPFIGPRNSKKYPIYVTEN</sequence>
<dbReference type="GO" id="GO:0016763">
    <property type="term" value="F:pentosyltransferase activity"/>
    <property type="evidence" value="ECO:0007669"/>
    <property type="project" value="TreeGrafter"/>
</dbReference>
<dbReference type="InterPro" id="IPR038731">
    <property type="entry name" value="RgtA/B/C-like"/>
</dbReference>
<dbReference type="EMBL" id="SUKA01000008">
    <property type="protein sequence ID" value="TJY62428.1"/>
    <property type="molecule type" value="Genomic_DNA"/>
</dbReference>
<dbReference type="PANTHER" id="PTHR33908:SF11">
    <property type="entry name" value="MEMBRANE PROTEIN"/>
    <property type="match status" value="1"/>
</dbReference>
<evidence type="ECO:0000256" key="4">
    <source>
        <dbReference type="ARBA" id="ARBA00022679"/>
    </source>
</evidence>
<evidence type="ECO:0000256" key="3">
    <source>
        <dbReference type="ARBA" id="ARBA00022676"/>
    </source>
</evidence>
<keyword evidence="6 8" id="KW-1133">Transmembrane helix</keyword>
<feature type="domain" description="Glycosyltransferase RgtA/B/C/D-like" evidence="9">
    <location>
        <begin position="50"/>
        <end position="203"/>
    </location>
</feature>
<keyword evidence="2" id="KW-1003">Cell membrane</keyword>
<evidence type="ECO:0000256" key="6">
    <source>
        <dbReference type="ARBA" id="ARBA00022989"/>
    </source>
</evidence>
<evidence type="ECO:0000256" key="7">
    <source>
        <dbReference type="ARBA" id="ARBA00023136"/>
    </source>
</evidence>
<evidence type="ECO:0000256" key="5">
    <source>
        <dbReference type="ARBA" id="ARBA00022692"/>
    </source>
</evidence>
<keyword evidence="7 8" id="KW-0472">Membrane</keyword>
<feature type="transmembrane region" description="Helical" evidence="8">
    <location>
        <begin position="70"/>
        <end position="91"/>
    </location>
</feature>
<dbReference type="Proteomes" id="UP000309872">
    <property type="component" value="Unassembled WGS sequence"/>
</dbReference>
<feature type="transmembrane region" description="Helical" evidence="8">
    <location>
        <begin position="98"/>
        <end position="117"/>
    </location>
</feature>
<evidence type="ECO:0000256" key="8">
    <source>
        <dbReference type="SAM" id="Phobius"/>
    </source>
</evidence>
<dbReference type="GO" id="GO:0009103">
    <property type="term" value="P:lipopolysaccharide biosynthetic process"/>
    <property type="evidence" value="ECO:0007669"/>
    <property type="project" value="UniProtKB-ARBA"/>
</dbReference>
<evidence type="ECO:0000313" key="10">
    <source>
        <dbReference type="EMBL" id="TJY62428.1"/>
    </source>
</evidence>
<proteinExistence type="predicted"/>
<keyword evidence="11" id="KW-1185">Reference proteome</keyword>